<feature type="compositionally biased region" description="Polar residues" evidence="19">
    <location>
        <begin position="1"/>
        <end position="14"/>
    </location>
</feature>
<keyword evidence="14" id="KW-0539">Nucleus</keyword>
<dbReference type="InterPro" id="IPR013963">
    <property type="entry name" value="DASH_Dad2"/>
</dbReference>
<dbReference type="Proteomes" id="UP000503462">
    <property type="component" value="Chromosome 2"/>
</dbReference>
<keyword evidence="12" id="KW-0995">Kinetochore</keyword>
<keyword evidence="6" id="KW-0158">Chromosome</keyword>
<keyword evidence="10" id="KW-0498">Mitosis</keyword>
<keyword evidence="16" id="KW-0137">Centromere</keyword>
<dbReference type="GO" id="GO:0042729">
    <property type="term" value="C:DASH complex"/>
    <property type="evidence" value="ECO:0007669"/>
    <property type="project" value="InterPro"/>
</dbReference>
<reference evidence="20 21" key="1">
    <citation type="journal article" date="2016" name="Sci. Rep.">
        <title>Peltaster fructicola genome reveals evolution from an invasive phytopathogen to an ectophytic parasite.</title>
        <authorList>
            <person name="Xu C."/>
            <person name="Chen H."/>
            <person name="Gleason M.L."/>
            <person name="Xu J.R."/>
            <person name="Liu H."/>
            <person name="Zhang R."/>
            <person name="Sun G."/>
        </authorList>
    </citation>
    <scope>NUCLEOTIDE SEQUENCE [LARGE SCALE GENOMIC DNA]</scope>
    <source>
        <strain evidence="20 21">LNHT1506</strain>
    </source>
</reference>
<keyword evidence="9" id="KW-0493">Microtubule</keyword>
<accession>A0A6H0XTH2</accession>
<evidence type="ECO:0000256" key="7">
    <source>
        <dbReference type="ARBA" id="ARBA00022490"/>
    </source>
</evidence>
<evidence type="ECO:0000256" key="17">
    <source>
        <dbReference type="ARBA" id="ARBA00030568"/>
    </source>
</evidence>
<comment type="subcellular location">
    <subcellularLocation>
        <location evidence="3">Chromosome</location>
        <location evidence="3">Centromere</location>
        <location evidence="3">Kinetochore</location>
    </subcellularLocation>
    <subcellularLocation>
        <location evidence="2">Cytoplasm</location>
        <location evidence="2">Cytoskeleton</location>
        <location evidence="2">Spindle</location>
    </subcellularLocation>
    <subcellularLocation>
        <location evidence="1">Nucleus</location>
    </subcellularLocation>
</comment>
<evidence type="ECO:0000256" key="1">
    <source>
        <dbReference type="ARBA" id="ARBA00004123"/>
    </source>
</evidence>
<evidence type="ECO:0000256" key="16">
    <source>
        <dbReference type="ARBA" id="ARBA00023328"/>
    </source>
</evidence>
<evidence type="ECO:0000256" key="5">
    <source>
        <dbReference type="ARBA" id="ARBA00020260"/>
    </source>
</evidence>
<evidence type="ECO:0000256" key="6">
    <source>
        <dbReference type="ARBA" id="ARBA00022454"/>
    </source>
</evidence>
<feature type="coiled-coil region" evidence="18">
    <location>
        <begin position="28"/>
        <end position="65"/>
    </location>
</feature>
<evidence type="ECO:0000256" key="4">
    <source>
        <dbReference type="ARBA" id="ARBA00005501"/>
    </source>
</evidence>
<protein>
    <recommendedName>
        <fullName evidence="5">DASH complex subunit DAD2</fullName>
    </recommendedName>
    <alternativeName>
        <fullName evidence="17">Outer kinetochore protein DAD2</fullName>
    </alternativeName>
</protein>
<evidence type="ECO:0000256" key="3">
    <source>
        <dbReference type="ARBA" id="ARBA00004629"/>
    </source>
</evidence>
<evidence type="ECO:0000256" key="11">
    <source>
        <dbReference type="ARBA" id="ARBA00022829"/>
    </source>
</evidence>
<dbReference type="GO" id="GO:0005874">
    <property type="term" value="C:microtubule"/>
    <property type="evidence" value="ECO:0007669"/>
    <property type="project" value="UniProtKB-KW"/>
</dbReference>
<keyword evidence="13" id="KW-0206">Cytoskeleton</keyword>
<keyword evidence="18" id="KW-0175">Coiled coil</keyword>
<keyword evidence="21" id="KW-1185">Reference proteome</keyword>
<sequence length="136" mass="14659">MHSRQTILPSQFRPSSGLGLSAANTSQSTALAARVAEKKAELESLQQLRDLSGGLVDQMQQLEQKLSTLNNGTEAVAEVMSNWGTVLRAIATASAGVSNVVAAEDTKILPQTLVRIPIEQAEEAKRKHEREHVSDD</sequence>
<comment type="similarity">
    <text evidence="4">Belongs to the DASH complex DAD2 family.</text>
</comment>
<evidence type="ECO:0000256" key="15">
    <source>
        <dbReference type="ARBA" id="ARBA00023306"/>
    </source>
</evidence>
<dbReference type="GO" id="GO:1990023">
    <property type="term" value="C:mitotic spindle midzone"/>
    <property type="evidence" value="ECO:0007669"/>
    <property type="project" value="TreeGrafter"/>
</dbReference>
<evidence type="ECO:0000313" key="21">
    <source>
        <dbReference type="Proteomes" id="UP000503462"/>
    </source>
</evidence>
<dbReference type="PANTHER" id="PTHR28036:SF1">
    <property type="entry name" value="DASH COMPLEX SUBUNIT DAD2"/>
    <property type="match status" value="1"/>
</dbReference>
<dbReference type="AlphaFoldDB" id="A0A6H0XTH2"/>
<evidence type="ECO:0000256" key="19">
    <source>
        <dbReference type="SAM" id="MobiDB-lite"/>
    </source>
</evidence>
<evidence type="ECO:0000313" key="20">
    <source>
        <dbReference type="EMBL" id="QIW98066.1"/>
    </source>
</evidence>
<keyword evidence="15" id="KW-0131">Cell cycle</keyword>
<dbReference type="GO" id="GO:0044732">
    <property type="term" value="C:mitotic spindle pole body"/>
    <property type="evidence" value="ECO:0007669"/>
    <property type="project" value="TreeGrafter"/>
</dbReference>
<evidence type="ECO:0000256" key="18">
    <source>
        <dbReference type="SAM" id="Coils"/>
    </source>
</evidence>
<proteinExistence type="inferred from homology"/>
<keyword evidence="11" id="KW-0159">Chromosome partition</keyword>
<evidence type="ECO:0000256" key="13">
    <source>
        <dbReference type="ARBA" id="ARBA00023212"/>
    </source>
</evidence>
<evidence type="ECO:0000256" key="10">
    <source>
        <dbReference type="ARBA" id="ARBA00022776"/>
    </source>
</evidence>
<dbReference type="EMBL" id="CP051140">
    <property type="protein sequence ID" value="QIW98066.1"/>
    <property type="molecule type" value="Genomic_DNA"/>
</dbReference>
<evidence type="ECO:0000256" key="12">
    <source>
        <dbReference type="ARBA" id="ARBA00022838"/>
    </source>
</evidence>
<evidence type="ECO:0000256" key="2">
    <source>
        <dbReference type="ARBA" id="ARBA00004186"/>
    </source>
</evidence>
<name>A0A6H0XTH2_9PEZI</name>
<dbReference type="GO" id="GO:0008608">
    <property type="term" value="P:attachment of spindle microtubules to kinetochore"/>
    <property type="evidence" value="ECO:0007669"/>
    <property type="project" value="TreeGrafter"/>
</dbReference>
<gene>
    <name evidence="20" type="ORF">AMS68_003584</name>
</gene>
<evidence type="ECO:0000256" key="8">
    <source>
        <dbReference type="ARBA" id="ARBA00022618"/>
    </source>
</evidence>
<dbReference type="GO" id="GO:0000278">
    <property type="term" value="P:mitotic cell cycle"/>
    <property type="evidence" value="ECO:0007669"/>
    <property type="project" value="InterPro"/>
</dbReference>
<feature type="region of interest" description="Disordered" evidence="19">
    <location>
        <begin position="1"/>
        <end position="20"/>
    </location>
</feature>
<dbReference type="Pfam" id="PF08654">
    <property type="entry name" value="DASH_Dad2"/>
    <property type="match status" value="1"/>
</dbReference>
<dbReference type="PANTHER" id="PTHR28036">
    <property type="entry name" value="DASH COMPLEX SUBUNIT DAD2"/>
    <property type="match status" value="1"/>
</dbReference>
<keyword evidence="7" id="KW-0963">Cytoplasm</keyword>
<organism evidence="20 21">
    <name type="scientific">Peltaster fructicola</name>
    <dbReference type="NCBI Taxonomy" id="286661"/>
    <lineage>
        <taxon>Eukaryota</taxon>
        <taxon>Fungi</taxon>
        <taxon>Dikarya</taxon>
        <taxon>Ascomycota</taxon>
        <taxon>Pezizomycotina</taxon>
        <taxon>Dothideomycetes</taxon>
        <taxon>Dothideomycetes incertae sedis</taxon>
        <taxon>Peltaster</taxon>
    </lineage>
</organism>
<dbReference type="OrthoDB" id="3230169at2759"/>
<keyword evidence="8" id="KW-0132">Cell division</keyword>
<evidence type="ECO:0000256" key="9">
    <source>
        <dbReference type="ARBA" id="ARBA00022701"/>
    </source>
</evidence>
<dbReference type="GO" id="GO:0051301">
    <property type="term" value="P:cell division"/>
    <property type="evidence" value="ECO:0007669"/>
    <property type="project" value="UniProtKB-KW"/>
</dbReference>
<evidence type="ECO:0000256" key="14">
    <source>
        <dbReference type="ARBA" id="ARBA00023242"/>
    </source>
</evidence>